<feature type="repeat" description="ANK" evidence="3">
    <location>
        <begin position="60"/>
        <end position="92"/>
    </location>
</feature>
<protein>
    <submittedName>
        <fullName evidence="5">Ankyrin repeat domain-containing protein</fullName>
    </submittedName>
</protein>
<evidence type="ECO:0000256" key="1">
    <source>
        <dbReference type="ARBA" id="ARBA00022737"/>
    </source>
</evidence>
<dbReference type="PRINTS" id="PR01415">
    <property type="entry name" value="ANKYRIN"/>
</dbReference>
<reference evidence="5" key="1">
    <citation type="submission" date="2022-03" db="EMBL/GenBank/DDBJ databases">
        <title>Genome Identification and Characterization of new species Bdellovibrio reynosense LBG001 sp. nov. from a Mexico soil sample.</title>
        <authorList>
            <person name="Camilli A."/>
            <person name="Ajao Y."/>
            <person name="Guo X."/>
        </authorList>
    </citation>
    <scope>NUCLEOTIDE SEQUENCE</scope>
    <source>
        <strain evidence="5">LBG001</strain>
    </source>
</reference>
<evidence type="ECO:0000256" key="4">
    <source>
        <dbReference type="SAM" id="SignalP"/>
    </source>
</evidence>
<gene>
    <name evidence="5" type="ORF">MNR06_13945</name>
</gene>
<dbReference type="InterPro" id="IPR036770">
    <property type="entry name" value="Ankyrin_rpt-contain_sf"/>
</dbReference>
<dbReference type="SUPFAM" id="SSF48403">
    <property type="entry name" value="Ankyrin repeat"/>
    <property type="match status" value="1"/>
</dbReference>
<keyword evidence="1" id="KW-0677">Repeat</keyword>
<dbReference type="PANTHER" id="PTHR24198:SF194">
    <property type="entry name" value="INVERSIN-A"/>
    <property type="match status" value="1"/>
</dbReference>
<dbReference type="Pfam" id="PF12796">
    <property type="entry name" value="Ank_2"/>
    <property type="match status" value="2"/>
</dbReference>
<dbReference type="PROSITE" id="PS50088">
    <property type="entry name" value="ANK_REPEAT"/>
    <property type="match status" value="3"/>
</dbReference>
<evidence type="ECO:0000313" key="6">
    <source>
        <dbReference type="Proteomes" id="UP000830116"/>
    </source>
</evidence>
<dbReference type="EMBL" id="CP093442">
    <property type="protein sequence ID" value="UOF00800.1"/>
    <property type="molecule type" value="Genomic_DNA"/>
</dbReference>
<dbReference type="RefSeq" id="WP_243536974.1">
    <property type="nucleotide sequence ID" value="NZ_CP093442.1"/>
</dbReference>
<dbReference type="Gene3D" id="1.25.40.20">
    <property type="entry name" value="Ankyrin repeat-containing domain"/>
    <property type="match status" value="1"/>
</dbReference>
<keyword evidence="2 3" id="KW-0040">ANK repeat</keyword>
<organism evidence="5 6">
    <name type="scientific">Bdellovibrio reynosensis</name>
    <dbReference type="NCBI Taxonomy" id="2835041"/>
    <lineage>
        <taxon>Bacteria</taxon>
        <taxon>Pseudomonadati</taxon>
        <taxon>Bdellovibrionota</taxon>
        <taxon>Bdellovibrionia</taxon>
        <taxon>Bdellovibrionales</taxon>
        <taxon>Pseudobdellovibrionaceae</taxon>
        <taxon>Bdellovibrio</taxon>
    </lineage>
</organism>
<feature type="repeat" description="ANK" evidence="3">
    <location>
        <begin position="93"/>
        <end position="121"/>
    </location>
</feature>
<dbReference type="Proteomes" id="UP000830116">
    <property type="component" value="Chromosome"/>
</dbReference>
<feature type="chain" id="PRO_5045070920" evidence="4">
    <location>
        <begin position="19"/>
        <end position="218"/>
    </location>
</feature>
<dbReference type="InterPro" id="IPR002110">
    <property type="entry name" value="Ankyrin_rpt"/>
</dbReference>
<dbReference type="SMART" id="SM00248">
    <property type="entry name" value="ANK"/>
    <property type="match status" value="3"/>
</dbReference>
<feature type="repeat" description="ANK" evidence="3">
    <location>
        <begin position="161"/>
        <end position="193"/>
    </location>
</feature>
<name>A0ABY4C798_9BACT</name>
<evidence type="ECO:0000256" key="3">
    <source>
        <dbReference type="PROSITE-ProRule" id="PRU00023"/>
    </source>
</evidence>
<accession>A0ABY4C798</accession>
<keyword evidence="4" id="KW-0732">Signal</keyword>
<feature type="signal peptide" evidence="4">
    <location>
        <begin position="1"/>
        <end position="18"/>
    </location>
</feature>
<keyword evidence="6" id="KW-1185">Reference proteome</keyword>
<sequence>MKSVFTLFIAVITLSAFAQNSFSKSEVINSAIEAARTGNMESIKESLEQGKLNINSQDEEGYTPLISAAAGGQIDVVELLLKNGADIELKTKKGQTALSAAINGDHYEVAQRLIGAGADVNQVIPNSRKDTLLIGSAGNNLETTKMILEKNKELLNKTNAEGETPLSRSVRFGNHEVTRYLIDQGAKRNIKDKKGLTALDIARQNKDQRTVNLLSTTE</sequence>
<evidence type="ECO:0000256" key="2">
    <source>
        <dbReference type="ARBA" id="ARBA00023043"/>
    </source>
</evidence>
<proteinExistence type="predicted"/>
<dbReference type="PROSITE" id="PS50297">
    <property type="entry name" value="ANK_REP_REGION"/>
    <property type="match status" value="3"/>
</dbReference>
<dbReference type="PANTHER" id="PTHR24198">
    <property type="entry name" value="ANKYRIN REPEAT AND PROTEIN KINASE DOMAIN-CONTAINING PROTEIN"/>
    <property type="match status" value="1"/>
</dbReference>
<evidence type="ECO:0000313" key="5">
    <source>
        <dbReference type="EMBL" id="UOF00800.1"/>
    </source>
</evidence>